<evidence type="ECO:0000256" key="4">
    <source>
        <dbReference type="ARBA" id="ARBA00012201"/>
    </source>
</evidence>
<dbReference type="GO" id="GO:0005524">
    <property type="term" value="F:ATP binding"/>
    <property type="evidence" value="ECO:0007669"/>
    <property type="project" value="UniProtKB-KW"/>
</dbReference>
<dbReference type="Pfam" id="PF00211">
    <property type="entry name" value="Guanylate_cyc"/>
    <property type="match status" value="1"/>
</dbReference>
<dbReference type="AlphaFoldDB" id="A0AAE1F8J2"/>
<sequence>RVHVSKATVECLKGVYDVEPGYGTERDQYLKDHAVETFLVKREEPMRPRRRYHRFSRSRLWSEDERTNSGTQRHNKPGQTNLPTITTFPPASTHNTHPALQRTTTTTATNGHNRAPGLAMMRSSASTGFNRSYSMDTEGGKSVEDGSGSQSGSLTQLDEENTNDWTPEIPFGNLEMDWDDDAFLEDDFPEILEEEEEETEVGQFTNATTTTFTHEVDNLMDNSIEIESNKRMRAEHMHPITLTFKDLVMEETYHQVRADLLKSNVVCTCIIWALIVVCQSIVARHFVLLLVVPFLPATVLLGAGLVLVLAEEFPHLPHALRSFSTRLARATFGRKAFICALMAIISVPSMLTFVLILVDSCDPYLSSATFQYSSSGTVLSPLAQTHAANTHSQDNRYGAKIIPLSLITAPTHDHLNSHNDSSKSEKRLFSPLYSALTVWNYSDLSYASDNFNFNGEMEEKDISNERTMLSENAALFKLEPYHYMKRSASSIPLGSNPLPSTVHKASFFDNQIERTQDSHGGGNYTSCRESVICKARKYFMFGSSPMTRTRAHRSPERLLSETAETSSVDIALHSGDNRSSTWMVSSEANLFNHSGNSSVFPELSGLQPCFLYPQYIIYTWVLCMVALASFLKLNYLLKTMVLVFMVTCYGFLIGQFNQEIRMCCSGISLPYRMAVLLVLFFFMVSYHGRLVEITSRLDFVWKQQALRELTDMNECRLYNTQLLKNILPDHVANYFLSEDRKGEELFSKAYENVGVLFASIPNFTQFYSEDVNRGMECIRLLNEIIADFDELLDEERFTCIEKIKTIGSTYMAASGLNPTEEDAADSHAHLCALVDFALEMKAKLEDVNTHSFNNFRLRVGISHGSLVGGVIGAKKPVFDVWGNTVNEASRMDSTGAIDTIQIPRDSAQILNFRGFRLQYRGKISVKGKGEMDTYFVLGRKASQRQFINRQPSTYNSLAEVVYGMVQARKKQTIKRSNTTVKKDRPRKVSPSETGASTCSVGGGLGTRDLTPGLSRRGGRFEKTKTASSHHNLRSITKTNYHQDTSSKGQDEVV</sequence>
<keyword evidence="9" id="KW-0460">Magnesium</keyword>
<feature type="transmembrane region" description="Helical" evidence="16">
    <location>
        <begin position="336"/>
        <end position="358"/>
    </location>
</feature>
<comment type="cofactor">
    <cofactor evidence="2">
        <name>Mg(2+)</name>
        <dbReference type="ChEBI" id="CHEBI:18420"/>
    </cofactor>
</comment>
<accession>A0AAE1F8J2</accession>
<keyword evidence="11" id="KW-0115">cAMP biosynthesis</keyword>
<dbReference type="InterPro" id="IPR018297">
    <property type="entry name" value="A/G_cyclase_CS"/>
</dbReference>
<evidence type="ECO:0000256" key="15">
    <source>
        <dbReference type="SAM" id="MobiDB-lite"/>
    </source>
</evidence>
<evidence type="ECO:0000313" key="18">
    <source>
        <dbReference type="EMBL" id="KAK3868218.1"/>
    </source>
</evidence>
<keyword evidence="7" id="KW-0547">Nucleotide-binding</keyword>
<evidence type="ECO:0000256" key="8">
    <source>
        <dbReference type="ARBA" id="ARBA00022840"/>
    </source>
</evidence>
<evidence type="ECO:0000256" key="7">
    <source>
        <dbReference type="ARBA" id="ARBA00022741"/>
    </source>
</evidence>
<feature type="compositionally biased region" description="Polar residues" evidence="15">
    <location>
        <begin position="123"/>
        <end position="135"/>
    </location>
</feature>
<dbReference type="GO" id="GO:0006171">
    <property type="term" value="P:cAMP biosynthetic process"/>
    <property type="evidence" value="ECO:0007669"/>
    <property type="project" value="UniProtKB-KW"/>
</dbReference>
<evidence type="ECO:0000256" key="9">
    <source>
        <dbReference type="ARBA" id="ARBA00022842"/>
    </source>
</evidence>
<evidence type="ECO:0000256" key="1">
    <source>
        <dbReference type="ARBA" id="ARBA00001593"/>
    </source>
</evidence>
<dbReference type="PROSITE" id="PS50125">
    <property type="entry name" value="GUANYLATE_CYCLASE_2"/>
    <property type="match status" value="1"/>
</dbReference>
<evidence type="ECO:0000256" key="6">
    <source>
        <dbReference type="ARBA" id="ARBA00022723"/>
    </source>
</evidence>
<organism evidence="18 19">
    <name type="scientific">Petrolisthes cinctipes</name>
    <name type="common">Flat porcelain crab</name>
    <dbReference type="NCBI Taxonomy" id="88211"/>
    <lineage>
        <taxon>Eukaryota</taxon>
        <taxon>Metazoa</taxon>
        <taxon>Ecdysozoa</taxon>
        <taxon>Arthropoda</taxon>
        <taxon>Crustacea</taxon>
        <taxon>Multicrustacea</taxon>
        <taxon>Malacostraca</taxon>
        <taxon>Eumalacostraca</taxon>
        <taxon>Eucarida</taxon>
        <taxon>Decapoda</taxon>
        <taxon>Pleocyemata</taxon>
        <taxon>Anomura</taxon>
        <taxon>Galatheoidea</taxon>
        <taxon>Porcellanidae</taxon>
        <taxon>Petrolisthes</taxon>
    </lineage>
</organism>
<evidence type="ECO:0000256" key="12">
    <source>
        <dbReference type="ARBA" id="ARBA00023136"/>
    </source>
</evidence>
<keyword evidence="12 16" id="KW-0472">Membrane</keyword>
<feature type="compositionally biased region" description="Polar residues" evidence="15">
    <location>
        <begin position="990"/>
        <end position="999"/>
    </location>
</feature>
<comment type="subcellular location">
    <subcellularLocation>
        <location evidence="3">Membrane</location>
        <topology evidence="3">Multi-pass membrane protein</topology>
    </subcellularLocation>
</comment>
<dbReference type="FunFam" id="3.30.70.1230:FF:000006">
    <property type="entry name" value="Adenylate cyclase"/>
    <property type="match status" value="1"/>
</dbReference>
<dbReference type="InterPro" id="IPR029787">
    <property type="entry name" value="Nucleotide_cyclase"/>
</dbReference>
<evidence type="ECO:0000256" key="10">
    <source>
        <dbReference type="ARBA" id="ARBA00022989"/>
    </source>
</evidence>
<feature type="compositionally biased region" description="Polar residues" evidence="15">
    <location>
        <begin position="1025"/>
        <end position="1047"/>
    </location>
</feature>
<dbReference type="PANTHER" id="PTHR45627">
    <property type="entry name" value="ADENYLATE CYCLASE TYPE 1"/>
    <property type="match status" value="1"/>
</dbReference>
<feature type="region of interest" description="Disordered" evidence="15">
    <location>
        <begin position="61"/>
        <end position="166"/>
    </location>
</feature>
<dbReference type="GO" id="GO:0004016">
    <property type="term" value="F:adenylate cyclase activity"/>
    <property type="evidence" value="ECO:0007669"/>
    <property type="project" value="UniProtKB-EC"/>
</dbReference>
<keyword evidence="8" id="KW-0067">ATP-binding</keyword>
<reference evidence="18" key="1">
    <citation type="submission" date="2023-10" db="EMBL/GenBank/DDBJ databases">
        <title>Genome assemblies of two species of porcelain crab, Petrolisthes cinctipes and Petrolisthes manimaculis (Anomura: Porcellanidae).</title>
        <authorList>
            <person name="Angst P."/>
        </authorList>
    </citation>
    <scope>NUCLEOTIDE SEQUENCE</scope>
    <source>
        <strain evidence="18">PB745_01</strain>
        <tissue evidence="18">Gill</tissue>
    </source>
</reference>
<feature type="domain" description="Guanylate cyclase" evidence="17">
    <location>
        <begin position="754"/>
        <end position="892"/>
    </location>
</feature>
<dbReference type="GO" id="GO:0007189">
    <property type="term" value="P:adenylate cyclase-activating G protein-coupled receptor signaling pathway"/>
    <property type="evidence" value="ECO:0007669"/>
    <property type="project" value="TreeGrafter"/>
</dbReference>
<dbReference type="EC" id="4.6.1.1" evidence="4"/>
<evidence type="ECO:0000256" key="13">
    <source>
        <dbReference type="ARBA" id="ARBA00023239"/>
    </source>
</evidence>
<keyword evidence="5 16" id="KW-0812">Transmembrane</keyword>
<feature type="transmembrane region" description="Helical" evidence="16">
    <location>
        <begin position="265"/>
        <end position="282"/>
    </location>
</feature>
<feature type="non-terminal residue" evidence="18">
    <location>
        <position position="1053"/>
    </location>
</feature>
<evidence type="ECO:0000256" key="5">
    <source>
        <dbReference type="ARBA" id="ARBA00022692"/>
    </source>
</evidence>
<keyword evidence="6" id="KW-0479">Metal-binding</keyword>
<evidence type="ECO:0000256" key="3">
    <source>
        <dbReference type="ARBA" id="ARBA00004141"/>
    </source>
</evidence>
<gene>
    <name evidence="18" type="ORF">Pcinc_026384</name>
</gene>
<dbReference type="PROSITE" id="PS00452">
    <property type="entry name" value="GUANYLATE_CYCLASE_1"/>
    <property type="match status" value="1"/>
</dbReference>
<protein>
    <recommendedName>
        <fullName evidence="4">adenylate cyclase</fullName>
        <ecNumber evidence="4">4.6.1.1</ecNumber>
    </recommendedName>
</protein>
<name>A0AAE1F8J2_PETCI</name>
<dbReference type="Pfam" id="PF06327">
    <property type="entry name" value="Adcy_cons_dom"/>
    <property type="match status" value="1"/>
</dbReference>
<dbReference type="GO" id="GO:0005886">
    <property type="term" value="C:plasma membrane"/>
    <property type="evidence" value="ECO:0007669"/>
    <property type="project" value="InterPro"/>
</dbReference>
<comment type="catalytic activity">
    <reaction evidence="1">
        <text>ATP = 3',5'-cyclic AMP + diphosphate</text>
        <dbReference type="Rhea" id="RHEA:15389"/>
        <dbReference type="ChEBI" id="CHEBI:30616"/>
        <dbReference type="ChEBI" id="CHEBI:33019"/>
        <dbReference type="ChEBI" id="CHEBI:58165"/>
        <dbReference type="EC" id="4.6.1.1"/>
    </reaction>
</comment>
<feature type="compositionally biased region" description="Polar residues" evidence="15">
    <location>
        <begin position="68"/>
        <end position="102"/>
    </location>
</feature>
<comment type="similarity">
    <text evidence="14">Belongs to the adenylyl cyclase class-4/guanylyl cyclase family.</text>
</comment>
<evidence type="ECO:0000256" key="14">
    <source>
        <dbReference type="RuleBase" id="RU000405"/>
    </source>
</evidence>
<evidence type="ECO:0000256" key="16">
    <source>
        <dbReference type="SAM" id="Phobius"/>
    </source>
</evidence>
<feature type="transmembrane region" description="Helical" evidence="16">
    <location>
        <begin position="669"/>
        <end position="686"/>
    </location>
</feature>
<dbReference type="InterPro" id="IPR001054">
    <property type="entry name" value="A/G_cyclase"/>
</dbReference>
<evidence type="ECO:0000313" key="19">
    <source>
        <dbReference type="Proteomes" id="UP001286313"/>
    </source>
</evidence>
<dbReference type="Proteomes" id="UP001286313">
    <property type="component" value="Unassembled WGS sequence"/>
</dbReference>
<keyword evidence="19" id="KW-1185">Reference proteome</keyword>
<evidence type="ECO:0000259" key="17">
    <source>
        <dbReference type="PROSITE" id="PS50125"/>
    </source>
</evidence>
<keyword evidence="10 16" id="KW-1133">Transmembrane helix</keyword>
<dbReference type="EMBL" id="JAWQEG010003062">
    <property type="protein sequence ID" value="KAK3868218.1"/>
    <property type="molecule type" value="Genomic_DNA"/>
</dbReference>
<dbReference type="SMART" id="SM00044">
    <property type="entry name" value="CYCc"/>
    <property type="match status" value="1"/>
</dbReference>
<dbReference type="SUPFAM" id="SSF55073">
    <property type="entry name" value="Nucleotide cyclase"/>
    <property type="match status" value="1"/>
</dbReference>
<evidence type="ECO:0000256" key="11">
    <source>
        <dbReference type="ARBA" id="ARBA00022998"/>
    </source>
</evidence>
<dbReference type="GO" id="GO:0035556">
    <property type="term" value="P:intracellular signal transduction"/>
    <property type="evidence" value="ECO:0007669"/>
    <property type="project" value="InterPro"/>
</dbReference>
<proteinExistence type="inferred from homology"/>
<keyword evidence="13 14" id="KW-0456">Lyase</keyword>
<dbReference type="InterPro" id="IPR009398">
    <property type="entry name" value="Adcy_conserved_dom"/>
</dbReference>
<dbReference type="GO" id="GO:0046872">
    <property type="term" value="F:metal ion binding"/>
    <property type="evidence" value="ECO:0007669"/>
    <property type="project" value="UniProtKB-KW"/>
</dbReference>
<dbReference type="PANTHER" id="PTHR45627:SF1">
    <property type="entry name" value="ADENYLATE CYCLASE TYPE 8"/>
    <property type="match status" value="1"/>
</dbReference>
<dbReference type="CDD" id="cd07302">
    <property type="entry name" value="CHD"/>
    <property type="match status" value="1"/>
</dbReference>
<feature type="transmembrane region" description="Helical" evidence="16">
    <location>
        <begin position="288"/>
        <end position="310"/>
    </location>
</feature>
<dbReference type="Gene3D" id="3.30.70.1230">
    <property type="entry name" value="Nucleotide cyclase"/>
    <property type="match status" value="1"/>
</dbReference>
<feature type="transmembrane region" description="Helical" evidence="16">
    <location>
        <begin position="615"/>
        <end position="633"/>
    </location>
</feature>
<comment type="caution">
    <text evidence="18">The sequence shown here is derived from an EMBL/GenBank/DDBJ whole genome shotgun (WGS) entry which is preliminary data.</text>
</comment>
<evidence type="ECO:0000256" key="2">
    <source>
        <dbReference type="ARBA" id="ARBA00001946"/>
    </source>
</evidence>
<feature type="region of interest" description="Disordered" evidence="15">
    <location>
        <begin position="975"/>
        <end position="1053"/>
    </location>
</feature>